<dbReference type="GO" id="GO:0016020">
    <property type="term" value="C:membrane"/>
    <property type="evidence" value="ECO:0007669"/>
    <property type="project" value="UniProtKB-SubCell"/>
</dbReference>
<feature type="transmembrane region" description="Helical" evidence="6">
    <location>
        <begin position="199"/>
        <end position="221"/>
    </location>
</feature>
<feature type="transmembrane region" description="Helical" evidence="6">
    <location>
        <begin position="165"/>
        <end position="187"/>
    </location>
</feature>
<feature type="transmembrane region" description="Helical" evidence="6">
    <location>
        <begin position="288"/>
        <end position="310"/>
    </location>
</feature>
<feature type="transmembrane region" description="Helical" evidence="6">
    <location>
        <begin position="107"/>
        <end position="132"/>
    </location>
</feature>
<dbReference type="Gene3D" id="1.20.1740.10">
    <property type="entry name" value="Amino acid/polyamine transporter I"/>
    <property type="match status" value="1"/>
</dbReference>
<sequence>MTPDEDRRPPVPHHGRPPATPTTLARRLGTGDAVVLGLASMLGAGVFGAFGPATAAAGGGLLVALAVAGLVATANATSSAQLAAQYPTSGGTYVYGRERLGPTAGFVAGWSFVVGKTASCAAMALTVAAYLVPAPAQRPVAALLVAALTGLTCAGITRTARASRLLVTLVLLALVAVVVTALAGPAAHGPVLDVTGSGALGVLQGAGLLFFAFAGFARLATMGEEVRDPERTIPRAVVTALALVLAVYAVVALALLHALGVDGLAGAPAPLLTVAAEGSAGLPVLVRIGAAAGALGALLALMTGIGRTTLAMARGADLPRTLAAVHPRSQVPVRAQLVLGGLVVVLVLVTDLRGALGASSAGVLLYYAVANAAALTQDRAHRRFPRPLAAVGLVGCLVLVATLPAYALLVALAVVLAGLGGRALVGRARSRTP</sequence>
<name>A0A1I0X572_9CELL</name>
<reference evidence="8 9" key="1">
    <citation type="submission" date="2016-10" db="EMBL/GenBank/DDBJ databases">
        <authorList>
            <person name="de Groot N.N."/>
        </authorList>
    </citation>
    <scope>NUCLEOTIDE SEQUENCE [LARGE SCALE GENOMIC DNA]</scope>
    <source>
        <strain evidence="8 9">CGMCC 4.6945</strain>
    </source>
</reference>
<evidence type="ECO:0000256" key="6">
    <source>
        <dbReference type="SAM" id="Phobius"/>
    </source>
</evidence>
<dbReference type="PIRSF" id="PIRSF006060">
    <property type="entry name" value="AA_transporter"/>
    <property type="match status" value="1"/>
</dbReference>
<dbReference type="InterPro" id="IPR004841">
    <property type="entry name" value="AA-permease/SLC12A_dom"/>
</dbReference>
<gene>
    <name evidence="8" type="ORF">SAMN05421867_104136</name>
</gene>
<proteinExistence type="predicted"/>
<evidence type="ECO:0000256" key="3">
    <source>
        <dbReference type="ARBA" id="ARBA00022989"/>
    </source>
</evidence>
<dbReference type="AlphaFoldDB" id="A0A1I0X572"/>
<dbReference type="Proteomes" id="UP000199012">
    <property type="component" value="Unassembled WGS sequence"/>
</dbReference>
<comment type="subcellular location">
    <subcellularLocation>
        <location evidence="1">Membrane</location>
        <topology evidence="1">Multi-pass membrane protein</topology>
    </subcellularLocation>
</comment>
<evidence type="ECO:0000259" key="7">
    <source>
        <dbReference type="Pfam" id="PF00324"/>
    </source>
</evidence>
<evidence type="ECO:0000256" key="1">
    <source>
        <dbReference type="ARBA" id="ARBA00004141"/>
    </source>
</evidence>
<accession>A0A1I0X572</accession>
<feature type="domain" description="Amino acid permease/ SLC12A" evidence="7">
    <location>
        <begin position="33"/>
        <end position="407"/>
    </location>
</feature>
<dbReference type="OrthoDB" id="259687at2"/>
<feature type="transmembrane region" description="Helical" evidence="6">
    <location>
        <begin position="331"/>
        <end position="349"/>
    </location>
</feature>
<dbReference type="RefSeq" id="WP_090031535.1">
    <property type="nucleotide sequence ID" value="NZ_BONM01000010.1"/>
</dbReference>
<dbReference type="Pfam" id="PF00324">
    <property type="entry name" value="AA_permease"/>
    <property type="match status" value="1"/>
</dbReference>
<dbReference type="STRING" id="988821.SAMN05421867_104136"/>
<feature type="transmembrane region" description="Helical" evidence="6">
    <location>
        <begin position="56"/>
        <end position="76"/>
    </location>
</feature>
<keyword evidence="2 6" id="KW-0812">Transmembrane</keyword>
<dbReference type="PANTHER" id="PTHR42770">
    <property type="entry name" value="AMINO ACID TRANSPORTER-RELATED"/>
    <property type="match status" value="1"/>
</dbReference>
<dbReference type="EMBL" id="FOKA01000004">
    <property type="protein sequence ID" value="SFA96135.1"/>
    <property type="molecule type" value="Genomic_DNA"/>
</dbReference>
<evidence type="ECO:0000313" key="8">
    <source>
        <dbReference type="EMBL" id="SFA96135.1"/>
    </source>
</evidence>
<evidence type="ECO:0000256" key="2">
    <source>
        <dbReference type="ARBA" id="ARBA00022692"/>
    </source>
</evidence>
<feature type="region of interest" description="Disordered" evidence="5">
    <location>
        <begin position="1"/>
        <end position="24"/>
    </location>
</feature>
<dbReference type="InterPro" id="IPR050367">
    <property type="entry name" value="APC_superfamily"/>
</dbReference>
<protein>
    <submittedName>
        <fullName evidence="8">Basic amino acid/polyamine antiporter, APA family</fullName>
    </submittedName>
</protein>
<evidence type="ECO:0000313" key="9">
    <source>
        <dbReference type="Proteomes" id="UP000199012"/>
    </source>
</evidence>
<dbReference type="PANTHER" id="PTHR42770:SF7">
    <property type="entry name" value="MEMBRANE PROTEIN"/>
    <property type="match status" value="1"/>
</dbReference>
<keyword evidence="4 6" id="KW-0472">Membrane</keyword>
<feature type="transmembrane region" description="Helical" evidence="6">
    <location>
        <begin position="388"/>
        <end position="419"/>
    </location>
</feature>
<feature type="transmembrane region" description="Helical" evidence="6">
    <location>
        <begin position="33"/>
        <end position="50"/>
    </location>
</feature>
<keyword evidence="3 6" id="KW-1133">Transmembrane helix</keyword>
<feature type="transmembrane region" description="Helical" evidence="6">
    <location>
        <begin position="233"/>
        <end position="256"/>
    </location>
</feature>
<feature type="transmembrane region" description="Helical" evidence="6">
    <location>
        <begin position="355"/>
        <end position="376"/>
    </location>
</feature>
<evidence type="ECO:0000256" key="5">
    <source>
        <dbReference type="SAM" id="MobiDB-lite"/>
    </source>
</evidence>
<organism evidence="8 9">
    <name type="scientific">Cellulomonas marina</name>
    <dbReference type="NCBI Taxonomy" id="988821"/>
    <lineage>
        <taxon>Bacteria</taxon>
        <taxon>Bacillati</taxon>
        <taxon>Actinomycetota</taxon>
        <taxon>Actinomycetes</taxon>
        <taxon>Micrococcales</taxon>
        <taxon>Cellulomonadaceae</taxon>
        <taxon>Cellulomonas</taxon>
    </lineage>
</organism>
<keyword evidence="9" id="KW-1185">Reference proteome</keyword>
<dbReference type="GO" id="GO:0055085">
    <property type="term" value="P:transmembrane transport"/>
    <property type="evidence" value="ECO:0007669"/>
    <property type="project" value="InterPro"/>
</dbReference>
<evidence type="ECO:0000256" key="4">
    <source>
        <dbReference type="ARBA" id="ARBA00023136"/>
    </source>
</evidence>
<feature type="transmembrane region" description="Helical" evidence="6">
    <location>
        <begin position="138"/>
        <end position="156"/>
    </location>
</feature>